<gene>
    <name evidence="7" type="ORF">Q644_03710</name>
</gene>
<dbReference type="Proteomes" id="UP000016842">
    <property type="component" value="Unassembled WGS sequence"/>
</dbReference>
<keyword evidence="4" id="KW-0274">FAD</keyword>
<sequence>MTKHILIVGAGFAGVMAALAASRLRHEKGVSAESLKISVVSPDPELVIRPRLYEPHPEKMTAPLGELFEATEIEFVPATVERIDAANNRVTVLDDRGQSSSLPYDRLVLASGSRGFQPPIPGLSEYGFASNHLEEAIILDQHLHSLAAQPASPARDTLVVGGGAGFTGLEVATELKARLQTILGGPTAQPRIIIVDRNPHVAPAMGEHPRPYIESRLEGGLGIETRLNTGIAQLDSSSVTLDSGERIETSTVIWSGGMRASSLTSQLDADKDSLGRIIVDPDLRVPGYSYIFATGDTAKAATDDKGNFSLMSCQHARRLGAFAGHNAAAELLGEATLKYDQPAYVVCLDLGPDAAIFTRGWDGKVELTGAEAKKVKQEINTVWIYPPAPERTAAYENVQTARTVDF</sequence>
<keyword evidence="3" id="KW-0285">Flavoprotein</keyword>
<proteinExistence type="inferred from homology"/>
<evidence type="ECO:0000256" key="3">
    <source>
        <dbReference type="ARBA" id="ARBA00022630"/>
    </source>
</evidence>
<evidence type="ECO:0000256" key="1">
    <source>
        <dbReference type="ARBA" id="ARBA00001974"/>
    </source>
</evidence>
<dbReference type="PANTHER" id="PTHR42913">
    <property type="entry name" value="APOPTOSIS-INDUCING FACTOR 1"/>
    <property type="match status" value="1"/>
</dbReference>
<dbReference type="PANTHER" id="PTHR42913:SF3">
    <property type="entry name" value="64 KDA MITOCHONDRIAL NADH DEHYDROGENASE (EUROFUNG)"/>
    <property type="match status" value="1"/>
</dbReference>
<dbReference type="Pfam" id="PF07992">
    <property type="entry name" value="Pyr_redox_2"/>
    <property type="match status" value="1"/>
</dbReference>
<evidence type="ECO:0000256" key="2">
    <source>
        <dbReference type="ARBA" id="ARBA00005272"/>
    </source>
</evidence>
<name>U4VDY4_9HYPH</name>
<evidence type="ECO:0000256" key="5">
    <source>
        <dbReference type="ARBA" id="ARBA00023002"/>
    </source>
</evidence>
<evidence type="ECO:0000313" key="7">
    <source>
        <dbReference type="EMBL" id="ERM01042.1"/>
    </source>
</evidence>
<dbReference type="AlphaFoldDB" id="U4VDY4"/>
<comment type="cofactor">
    <cofactor evidence="1">
        <name>FAD</name>
        <dbReference type="ChEBI" id="CHEBI:57692"/>
    </cofactor>
</comment>
<dbReference type="InterPro" id="IPR051169">
    <property type="entry name" value="NADH-Q_oxidoreductase"/>
</dbReference>
<dbReference type="Gene3D" id="3.50.50.100">
    <property type="match status" value="1"/>
</dbReference>
<comment type="caution">
    <text evidence="7">The sequence shown here is derived from an EMBL/GenBank/DDBJ whole genome shotgun (WGS) entry which is preliminary data.</text>
</comment>
<dbReference type="GO" id="GO:0003955">
    <property type="term" value="F:NAD(P)H dehydrogenase (quinone) activity"/>
    <property type="evidence" value="ECO:0007669"/>
    <property type="project" value="TreeGrafter"/>
</dbReference>
<dbReference type="PRINTS" id="PR00368">
    <property type="entry name" value="FADPNR"/>
</dbReference>
<dbReference type="EMBL" id="ASXJ01000208">
    <property type="protein sequence ID" value="ERM01042.1"/>
    <property type="molecule type" value="Genomic_DNA"/>
</dbReference>
<reference evidence="7 8" key="1">
    <citation type="journal article" date="2014" name="FEMS Microbiol. Lett.">
        <title>Genome sequencing analysis reveals virulence-related gene content of Ochrobactrum intermedium strain 229E, a urease-positive strain isolated from the human gastric niche.</title>
        <authorList>
            <person name="Kulkarni G.J."/>
            <person name="Shetty S."/>
            <person name="Dharne M.S."/>
            <person name="Shouche Y.S."/>
        </authorList>
    </citation>
    <scope>NUCLEOTIDE SEQUENCE [LARGE SCALE GENOMIC DNA]</scope>
    <source>
        <strain evidence="7 8">229E</strain>
    </source>
</reference>
<organism evidence="7 8">
    <name type="scientific">Brucella intermedia 229E</name>
    <dbReference type="NCBI Taxonomy" id="1337887"/>
    <lineage>
        <taxon>Bacteria</taxon>
        <taxon>Pseudomonadati</taxon>
        <taxon>Pseudomonadota</taxon>
        <taxon>Alphaproteobacteria</taxon>
        <taxon>Hyphomicrobiales</taxon>
        <taxon>Brucellaceae</taxon>
        <taxon>Brucella/Ochrobactrum group</taxon>
        <taxon>Brucella</taxon>
    </lineage>
</organism>
<evidence type="ECO:0000256" key="4">
    <source>
        <dbReference type="ARBA" id="ARBA00022827"/>
    </source>
</evidence>
<dbReference type="GO" id="GO:0019646">
    <property type="term" value="P:aerobic electron transport chain"/>
    <property type="evidence" value="ECO:0007669"/>
    <property type="project" value="TreeGrafter"/>
</dbReference>
<evidence type="ECO:0000313" key="8">
    <source>
        <dbReference type="Proteomes" id="UP000016842"/>
    </source>
</evidence>
<dbReference type="PATRIC" id="fig|1337887.3.peg.3613"/>
<dbReference type="InterPro" id="IPR023753">
    <property type="entry name" value="FAD/NAD-binding_dom"/>
</dbReference>
<feature type="domain" description="FAD/NAD(P)-binding" evidence="6">
    <location>
        <begin position="4"/>
        <end position="318"/>
    </location>
</feature>
<protein>
    <submittedName>
        <fullName evidence="7">FAD-dependent pyridine nucleotide-disulfide oxidoreductase</fullName>
    </submittedName>
</protein>
<evidence type="ECO:0000259" key="6">
    <source>
        <dbReference type="Pfam" id="PF07992"/>
    </source>
</evidence>
<dbReference type="SUPFAM" id="SSF51905">
    <property type="entry name" value="FAD/NAD(P)-binding domain"/>
    <property type="match status" value="1"/>
</dbReference>
<dbReference type="InterPro" id="IPR036188">
    <property type="entry name" value="FAD/NAD-bd_sf"/>
</dbReference>
<accession>U4VDY4</accession>
<keyword evidence="5" id="KW-0560">Oxidoreductase</keyword>
<comment type="similarity">
    <text evidence="2">Belongs to the NADH dehydrogenase family.</text>
</comment>